<feature type="domain" description="HTH iclR-type" evidence="4">
    <location>
        <begin position="4"/>
        <end position="66"/>
    </location>
</feature>
<reference evidence="6 7" key="1">
    <citation type="submission" date="2020-04" db="EMBL/GenBank/DDBJ databases">
        <title>FDA dAtabase for Regulatory Grade micrObial Sequences (FDA-ARGOS): Supporting development and validation of Infectious Disease Dx tests.</title>
        <authorList>
            <person name="Sciortino C."/>
            <person name="Tallon L."/>
            <person name="Sadzewicz L."/>
            <person name="Vavikolanu K."/>
            <person name="Mehta A."/>
            <person name="Aluvathingal J."/>
            <person name="Nadendla S."/>
            <person name="Nandy P."/>
            <person name="Geyer C."/>
            <person name="Yan Y."/>
            <person name="Sichtig H."/>
        </authorList>
    </citation>
    <scope>NUCLEOTIDE SEQUENCE [LARGE SCALE GENOMIC DNA]</scope>
    <source>
        <strain evidence="6 7">FDAARGOS_633</strain>
    </source>
</reference>
<organism evidence="6 7">
    <name type="scientific">Agrobacterium pusense</name>
    <dbReference type="NCBI Taxonomy" id="648995"/>
    <lineage>
        <taxon>Bacteria</taxon>
        <taxon>Pseudomonadati</taxon>
        <taxon>Pseudomonadota</taxon>
        <taxon>Alphaproteobacteria</taxon>
        <taxon>Hyphomicrobiales</taxon>
        <taxon>Rhizobiaceae</taxon>
        <taxon>Rhizobium/Agrobacterium group</taxon>
        <taxon>Agrobacterium</taxon>
    </lineage>
</organism>
<dbReference type="RefSeq" id="WP_112556507.1">
    <property type="nucleotide sequence ID" value="NZ_CP050899.1"/>
</dbReference>
<dbReference type="InterPro" id="IPR014757">
    <property type="entry name" value="Tscrpt_reg_IclR_C"/>
</dbReference>
<dbReference type="FunFam" id="1.10.10.10:FF:000056">
    <property type="entry name" value="IclR family transcriptional regulator"/>
    <property type="match status" value="1"/>
</dbReference>
<dbReference type="InterPro" id="IPR036388">
    <property type="entry name" value="WH-like_DNA-bd_sf"/>
</dbReference>
<dbReference type="PROSITE" id="PS51078">
    <property type="entry name" value="ICLR_ED"/>
    <property type="match status" value="1"/>
</dbReference>
<dbReference type="InterPro" id="IPR029016">
    <property type="entry name" value="GAF-like_dom_sf"/>
</dbReference>
<feature type="domain" description="IclR-ED" evidence="5">
    <location>
        <begin position="67"/>
        <end position="250"/>
    </location>
</feature>
<dbReference type="Pfam" id="PF09339">
    <property type="entry name" value="HTH_IclR"/>
    <property type="match status" value="1"/>
</dbReference>
<evidence type="ECO:0000313" key="6">
    <source>
        <dbReference type="EMBL" id="QIX24038.1"/>
    </source>
</evidence>
<dbReference type="GO" id="GO:0045892">
    <property type="term" value="P:negative regulation of DNA-templated transcription"/>
    <property type="evidence" value="ECO:0007669"/>
    <property type="project" value="TreeGrafter"/>
</dbReference>
<evidence type="ECO:0000259" key="5">
    <source>
        <dbReference type="PROSITE" id="PS51078"/>
    </source>
</evidence>
<gene>
    <name evidence="6" type="ORF">FOB41_23260</name>
</gene>
<dbReference type="Gene3D" id="3.30.450.40">
    <property type="match status" value="1"/>
</dbReference>
<name>A0A6H0ZTG5_9HYPH</name>
<keyword evidence="1" id="KW-0805">Transcription regulation</keyword>
<dbReference type="GO" id="GO:0003700">
    <property type="term" value="F:DNA-binding transcription factor activity"/>
    <property type="evidence" value="ECO:0007669"/>
    <property type="project" value="TreeGrafter"/>
</dbReference>
<dbReference type="Gene3D" id="1.10.10.10">
    <property type="entry name" value="Winged helix-like DNA-binding domain superfamily/Winged helix DNA-binding domain"/>
    <property type="match status" value="1"/>
</dbReference>
<dbReference type="PROSITE" id="PS51077">
    <property type="entry name" value="HTH_ICLR"/>
    <property type="match status" value="1"/>
</dbReference>
<protein>
    <submittedName>
        <fullName evidence="6">IclR family transcriptional regulator</fullName>
    </submittedName>
</protein>
<sequence>MSSNQSLENGLDILTLLKDAREPLGVREIARRLELSPAVAQRLLNTLSSQGFVEQAASSRRYQIGYAVLGLAQHVFQRGRLLSLAESELQSMAADGCFNGFLGVRRGSSGVYVLAVQSESPVVIRAHAGEAMPLHSTALGKALLFDLCDEKIAALLGEGPYERRTDRTIIEPGKFVEQLDVARSLGYATAISENVEGVISVGAPIYDAGSAVTAAISVAFPRAVYPKVKITDVAQRVLAAAKRVSKGLGFEGSREHMEREKNNVVQ</sequence>
<evidence type="ECO:0000256" key="3">
    <source>
        <dbReference type="ARBA" id="ARBA00023163"/>
    </source>
</evidence>
<keyword evidence="2" id="KW-0238">DNA-binding</keyword>
<proteinExistence type="predicted"/>
<dbReference type="SMART" id="SM00346">
    <property type="entry name" value="HTH_ICLR"/>
    <property type="match status" value="1"/>
</dbReference>
<dbReference type="Pfam" id="PF01614">
    <property type="entry name" value="IclR_C"/>
    <property type="match status" value="1"/>
</dbReference>
<dbReference type="SUPFAM" id="SSF55781">
    <property type="entry name" value="GAF domain-like"/>
    <property type="match status" value="1"/>
</dbReference>
<dbReference type="EMBL" id="CP050899">
    <property type="protein sequence ID" value="QIX24038.1"/>
    <property type="molecule type" value="Genomic_DNA"/>
</dbReference>
<evidence type="ECO:0000259" key="4">
    <source>
        <dbReference type="PROSITE" id="PS51077"/>
    </source>
</evidence>
<accession>A0A6H0ZTG5</accession>
<evidence type="ECO:0000313" key="7">
    <source>
        <dbReference type="Proteomes" id="UP000500870"/>
    </source>
</evidence>
<dbReference type="PANTHER" id="PTHR30136:SF24">
    <property type="entry name" value="HTH-TYPE TRANSCRIPTIONAL REPRESSOR ALLR"/>
    <property type="match status" value="1"/>
</dbReference>
<evidence type="ECO:0000256" key="1">
    <source>
        <dbReference type="ARBA" id="ARBA00023015"/>
    </source>
</evidence>
<keyword evidence="3" id="KW-0804">Transcription</keyword>
<dbReference type="AlphaFoldDB" id="A0A6H0ZTG5"/>
<dbReference type="PANTHER" id="PTHR30136">
    <property type="entry name" value="HELIX-TURN-HELIX TRANSCRIPTIONAL REGULATOR, ICLR FAMILY"/>
    <property type="match status" value="1"/>
</dbReference>
<dbReference type="GO" id="GO:0003677">
    <property type="term" value="F:DNA binding"/>
    <property type="evidence" value="ECO:0007669"/>
    <property type="project" value="UniProtKB-KW"/>
</dbReference>
<dbReference type="InterPro" id="IPR011991">
    <property type="entry name" value="ArsR-like_HTH"/>
</dbReference>
<evidence type="ECO:0000256" key="2">
    <source>
        <dbReference type="ARBA" id="ARBA00023125"/>
    </source>
</evidence>
<dbReference type="CDD" id="cd00090">
    <property type="entry name" value="HTH_ARSR"/>
    <property type="match status" value="1"/>
</dbReference>
<dbReference type="InterPro" id="IPR036390">
    <property type="entry name" value="WH_DNA-bd_sf"/>
</dbReference>
<dbReference type="InterPro" id="IPR005471">
    <property type="entry name" value="Tscrpt_reg_IclR_N"/>
</dbReference>
<dbReference type="SUPFAM" id="SSF46785">
    <property type="entry name" value="Winged helix' DNA-binding domain"/>
    <property type="match status" value="1"/>
</dbReference>
<dbReference type="InterPro" id="IPR050707">
    <property type="entry name" value="HTH_MetabolicPath_Reg"/>
</dbReference>
<dbReference type="Proteomes" id="UP000500870">
    <property type="component" value="Chromosome 3"/>
</dbReference>